<sequence length="242" mass="27353">MYLVWALSPFVSESLHKDMLNDMGVKGSDGIRKFTICYRSVSEVMPLVSWKVQADMLGDNELLARHVFHLAERSIVKVLGTYNDSLALETALITSHLRFNAMNMSMTWPMLDRIYAFVPVESTQGSYFDRYRRAARAAAALYKASLRRPRQNVYHMTGVATEAVYRLLVTREVYVDSSFLAPPLVQRDHPVAVPLATLGSLVASRILPLLRLVFEFDNHFQVSWGIAADYLKANVSGKIYVS</sequence>
<evidence type="ECO:0000313" key="2">
    <source>
        <dbReference type="Proteomes" id="UP000821853"/>
    </source>
</evidence>
<dbReference type="EMBL" id="JABSTR010000008">
    <property type="protein sequence ID" value="KAH9377913.1"/>
    <property type="molecule type" value="Genomic_DNA"/>
</dbReference>
<evidence type="ECO:0000313" key="1">
    <source>
        <dbReference type="EMBL" id="KAH9377913.1"/>
    </source>
</evidence>
<accession>A0A9J6GSW5</accession>
<proteinExistence type="predicted"/>
<organism evidence="1 2">
    <name type="scientific">Haemaphysalis longicornis</name>
    <name type="common">Bush tick</name>
    <dbReference type="NCBI Taxonomy" id="44386"/>
    <lineage>
        <taxon>Eukaryota</taxon>
        <taxon>Metazoa</taxon>
        <taxon>Ecdysozoa</taxon>
        <taxon>Arthropoda</taxon>
        <taxon>Chelicerata</taxon>
        <taxon>Arachnida</taxon>
        <taxon>Acari</taxon>
        <taxon>Parasitiformes</taxon>
        <taxon>Ixodida</taxon>
        <taxon>Ixodoidea</taxon>
        <taxon>Ixodidae</taxon>
        <taxon>Haemaphysalinae</taxon>
        <taxon>Haemaphysalis</taxon>
    </lineage>
</organism>
<dbReference type="VEuPathDB" id="VectorBase:HLOH_058835"/>
<dbReference type="Proteomes" id="UP000821853">
    <property type="component" value="Unassembled WGS sequence"/>
</dbReference>
<name>A0A9J6GSW5_HAELO</name>
<gene>
    <name evidence="1" type="ORF">HPB48_000879</name>
</gene>
<keyword evidence="2" id="KW-1185">Reference proteome</keyword>
<dbReference type="AlphaFoldDB" id="A0A9J6GSW5"/>
<reference evidence="1 2" key="1">
    <citation type="journal article" date="2020" name="Cell">
        <title>Large-Scale Comparative Analyses of Tick Genomes Elucidate Their Genetic Diversity and Vector Capacities.</title>
        <authorList>
            <consortium name="Tick Genome and Microbiome Consortium (TIGMIC)"/>
            <person name="Jia N."/>
            <person name="Wang J."/>
            <person name="Shi W."/>
            <person name="Du L."/>
            <person name="Sun Y."/>
            <person name="Zhan W."/>
            <person name="Jiang J.F."/>
            <person name="Wang Q."/>
            <person name="Zhang B."/>
            <person name="Ji P."/>
            <person name="Bell-Sakyi L."/>
            <person name="Cui X.M."/>
            <person name="Yuan T.T."/>
            <person name="Jiang B.G."/>
            <person name="Yang W.F."/>
            <person name="Lam T.T."/>
            <person name="Chang Q.C."/>
            <person name="Ding S.J."/>
            <person name="Wang X.J."/>
            <person name="Zhu J.G."/>
            <person name="Ruan X.D."/>
            <person name="Zhao L."/>
            <person name="Wei J.T."/>
            <person name="Ye R.Z."/>
            <person name="Que T.C."/>
            <person name="Du C.H."/>
            <person name="Zhou Y.H."/>
            <person name="Cheng J.X."/>
            <person name="Dai P.F."/>
            <person name="Guo W.B."/>
            <person name="Han X.H."/>
            <person name="Huang E.J."/>
            <person name="Li L.F."/>
            <person name="Wei W."/>
            <person name="Gao Y.C."/>
            <person name="Liu J.Z."/>
            <person name="Shao H.Z."/>
            <person name="Wang X."/>
            <person name="Wang C.C."/>
            <person name="Yang T.C."/>
            <person name="Huo Q.B."/>
            <person name="Li W."/>
            <person name="Chen H.Y."/>
            <person name="Chen S.E."/>
            <person name="Zhou L.G."/>
            <person name="Ni X.B."/>
            <person name="Tian J.H."/>
            <person name="Sheng Y."/>
            <person name="Liu T."/>
            <person name="Pan Y.S."/>
            <person name="Xia L.Y."/>
            <person name="Li J."/>
            <person name="Zhao F."/>
            <person name="Cao W.C."/>
        </authorList>
    </citation>
    <scope>NUCLEOTIDE SEQUENCE [LARGE SCALE GENOMIC DNA]</scope>
    <source>
        <strain evidence="1">HaeL-2018</strain>
    </source>
</reference>
<comment type="caution">
    <text evidence="1">The sequence shown here is derived from an EMBL/GenBank/DDBJ whole genome shotgun (WGS) entry which is preliminary data.</text>
</comment>
<protein>
    <submittedName>
        <fullName evidence="1">Uncharacterized protein</fullName>
    </submittedName>
</protein>